<evidence type="ECO:0000256" key="1">
    <source>
        <dbReference type="SAM" id="Phobius"/>
    </source>
</evidence>
<name>A0ABY5EM50_9PSED</name>
<proteinExistence type="predicted"/>
<keyword evidence="1" id="KW-0472">Membrane</keyword>
<dbReference type="Pfam" id="PF07885">
    <property type="entry name" value="Ion_trans_2"/>
    <property type="match status" value="1"/>
</dbReference>
<evidence type="ECO:0000313" key="4">
    <source>
        <dbReference type="Proteomes" id="UP001059607"/>
    </source>
</evidence>
<evidence type="ECO:0000259" key="2">
    <source>
        <dbReference type="Pfam" id="PF07885"/>
    </source>
</evidence>
<dbReference type="Gene3D" id="2.160.20.80">
    <property type="entry name" value="E3 ubiquitin-protein ligase SopA"/>
    <property type="match status" value="2"/>
</dbReference>
<feature type="transmembrane region" description="Helical" evidence="1">
    <location>
        <begin position="262"/>
        <end position="281"/>
    </location>
</feature>
<accession>A0ABY5EM50</accession>
<dbReference type="RefSeq" id="WP_083471294.1">
    <property type="nucleotide sequence ID" value="NZ_CP101125.1"/>
</dbReference>
<dbReference type="SUPFAM" id="SSF141571">
    <property type="entry name" value="Pentapeptide repeat-like"/>
    <property type="match status" value="1"/>
</dbReference>
<dbReference type="Pfam" id="PF00805">
    <property type="entry name" value="Pentapeptide"/>
    <property type="match status" value="2"/>
</dbReference>
<dbReference type="InterPro" id="IPR001646">
    <property type="entry name" value="5peptide_repeat"/>
</dbReference>
<protein>
    <submittedName>
        <fullName evidence="3">Pentapeptide repeat-containing protein</fullName>
    </submittedName>
</protein>
<dbReference type="PANTHER" id="PTHR14136:SF17">
    <property type="entry name" value="BTB_POZ DOMAIN-CONTAINING PROTEIN KCTD9"/>
    <property type="match status" value="1"/>
</dbReference>
<feature type="domain" description="Potassium channel" evidence="2">
    <location>
        <begin position="267"/>
        <end position="343"/>
    </location>
</feature>
<reference evidence="3" key="1">
    <citation type="submission" date="2022-07" db="EMBL/GenBank/DDBJ databases">
        <title>Pseudomonas nunamit sp. nov. an antifungal species isolated from Greenland.</title>
        <authorList>
            <person name="Ntana F."/>
            <person name="Hennessy R.C."/>
            <person name="Zervas A."/>
            <person name="Stougaard P."/>
        </authorList>
    </citation>
    <scope>NUCLEOTIDE SEQUENCE</scope>
    <source>
        <strain evidence="3">In5</strain>
    </source>
</reference>
<dbReference type="Gene3D" id="1.10.287.70">
    <property type="match status" value="1"/>
</dbReference>
<dbReference type="SUPFAM" id="SSF81324">
    <property type="entry name" value="Voltage-gated potassium channels"/>
    <property type="match status" value="1"/>
</dbReference>
<dbReference type="InterPro" id="IPR013099">
    <property type="entry name" value="K_chnl_dom"/>
</dbReference>
<dbReference type="PANTHER" id="PTHR14136">
    <property type="entry name" value="BTB_POZ DOMAIN-CONTAINING PROTEIN KCTD9"/>
    <property type="match status" value="1"/>
</dbReference>
<feature type="transmembrane region" description="Helical" evidence="1">
    <location>
        <begin position="315"/>
        <end position="344"/>
    </location>
</feature>
<dbReference type="EMBL" id="CP101125">
    <property type="protein sequence ID" value="UTO16283.1"/>
    <property type="molecule type" value="Genomic_DNA"/>
</dbReference>
<dbReference type="InterPro" id="IPR051082">
    <property type="entry name" value="Pentapeptide-BTB/POZ_domain"/>
</dbReference>
<organism evidence="3 4">
    <name type="scientific">Pseudomonas nunensis</name>
    <dbReference type="NCBI Taxonomy" id="2961896"/>
    <lineage>
        <taxon>Bacteria</taxon>
        <taxon>Pseudomonadati</taxon>
        <taxon>Pseudomonadota</taxon>
        <taxon>Gammaproteobacteria</taxon>
        <taxon>Pseudomonadales</taxon>
        <taxon>Pseudomonadaceae</taxon>
        <taxon>Pseudomonas</taxon>
    </lineage>
</organism>
<dbReference type="Proteomes" id="UP001059607">
    <property type="component" value="Chromosome"/>
</dbReference>
<sequence length="370" mass="42042">MNSDSIEKPNKDQHALLVSCAIKGDFTTWNEYVSNLDETIKLRGANLSNLNISDAIFKSKNGRGADLYKANFKNSILSGIDFSDVNLMEAEFQGADISGGFFHDTVCVRAQFESTKFTMVDFTCANLQEATFKFTRFFECNFYETNFVAANLEGARFIGGGYNPFLGSEHRLNLCGASFIKAKFDNETFFDLFNVSIRTDFRATNFESANFSSGLRQTLQYCNRRHNWNDWYRQRSDVKSFFVKAFWLHSDYGNSTARIVKAFFSICFLFALIYCVFPNMIIGLEPWQPIRSLYFSIVTMTTLGFGDMFARPDSWAAQCIIMIQVLYGYVLLGALISVLSNLFISDGPAQGLIIHPRKPLKISFKIQDIP</sequence>
<gene>
    <name evidence="3" type="ORF">NK667_08015</name>
</gene>
<keyword evidence="1" id="KW-1133">Transmembrane helix</keyword>
<keyword evidence="1" id="KW-0812">Transmembrane</keyword>
<evidence type="ECO:0000313" key="3">
    <source>
        <dbReference type="EMBL" id="UTO16283.1"/>
    </source>
</evidence>
<keyword evidence="4" id="KW-1185">Reference proteome</keyword>